<dbReference type="Proteomes" id="UP000008988">
    <property type="component" value="Unassembled WGS sequence"/>
</dbReference>
<evidence type="ECO:0000313" key="3">
    <source>
        <dbReference type="EMBL" id="EDZ70012.1"/>
    </source>
</evidence>
<dbReference type="AlphaFoldDB" id="B5VPY0"/>
<name>B5VPY0_YEAS6</name>
<proteinExistence type="inferred from homology"/>
<dbReference type="PANTHER" id="PTHR47766">
    <property type="entry name" value="PROTEIN EFR3"/>
    <property type="match status" value="1"/>
</dbReference>
<gene>
    <name evidence="3" type="ORF">AWRI1631_133490</name>
</gene>
<comment type="caution">
    <text evidence="3">The sequence shown here is derived from an EMBL/GenBank/DDBJ whole genome shotgun (WGS) entry which is preliminary data.</text>
</comment>
<dbReference type="GO" id="GO:0005886">
    <property type="term" value="C:plasma membrane"/>
    <property type="evidence" value="ECO:0007669"/>
    <property type="project" value="TreeGrafter"/>
</dbReference>
<evidence type="ECO:0000313" key="4">
    <source>
        <dbReference type="Proteomes" id="UP000008988"/>
    </source>
</evidence>
<dbReference type="InterPro" id="IPR049150">
    <property type="entry name" value="EFR3_HEAT-like_rpt"/>
</dbReference>
<dbReference type="InterPro" id="IPR039786">
    <property type="entry name" value="EFR3"/>
</dbReference>
<reference evidence="3 4" key="1">
    <citation type="journal article" date="2008" name="FEMS Yeast Res.">
        <title>Comparative genome analysis of a Saccharomyces cerevisiae wine strain.</title>
        <authorList>
            <person name="Borneman A.R."/>
            <person name="Forgan A.H."/>
            <person name="Pretorius I.S."/>
            <person name="Chambers P.J."/>
        </authorList>
    </citation>
    <scope>NUCLEOTIDE SEQUENCE [LARGE SCALE GENOMIC DNA]</scope>
    <source>
        <strain evidence="3 4">AWRI1631</strain>
    </source>
</reference>
<dbReference type="OrthoDB" id="19232at2759"/>
<organism evidence="3 4">
    <name type="scientific">Saccharomyces cerevisiae (strain AWRI1631)</name>
    <name type="common">Baker's yeast</name>
    <dbReference type="NCBI Taxonomy" id="545124"/>
    <lineage>
        <taxon>Eukaryota</taxon>
        <taxon>Fungi</taxon>
        <taxon>Dikarya</taxon>
        <taxon>Ascomycota</taxon>
        <taxon>Saccharomycotina</taxon>
        <taxon>Saccharomycetes</taxon>
        <taxon>Saccharomycetales</taxon>
        <taxon>Saccharomycetaceae</taxon>
        <taxon>Saccharomyces</taxon>
    </lineage>
</organism>
<protein>
    <recommendedName>
        <fullName evidence="2">Protein EFR3</fullName>
    </recommendedName>
</protein>
<comment type="similarity">
    <text evidence="1">Belongs to the EFR3 family.</text>
</comment>
<dbReference type="GO" id="GO:0072659">
    <property type="term" value="P:protein localization to plasma membrane"/>
    <property type="evidence" value="ECO:0007669"/>
    <property type="project" value="InterPro"/>
</dbReference>
<dbReference type="PANTHER" id="PTHR47766:SF1">
    <property type="entry name" value="PROTEIN EFR3"/>
    <property type="match status" value="1"/>
</dbReference>
<accession>B5VPY0</accession>
<evidence type="ECO:0000256" key="1">
    <source>
        <dbReference type="ARBA" id="ARBA00010216"/>
    </source>
</evidence>
<dbReference type="EMBL" id="ABSV01001882">
    <property type="protein sequence ID" value="EDZ70012.1"/>
    <property type="molecule type" value="Genomic_DNA"/>
</dbReference>
<evidence type="ECO:0000256" key="2">
    <source>
        <dbReference type="ARBA" id="ARBA00017967"/>
    </source>
</evidence>
<dbReference type="Pfam" id="PF21072">
    <property type="entry name" value="EFR3"/>
    <property type="match status" value="1"/>
</dbReference>
<sequence>MQLSMRMMFTPKHQKLVNQCYPTGRTTDKKPKSSETSYLLYYVNSRRSKLEKVSTYLIKRSTSDLNHRRIGNIAVTLDLMNKIVLHCKENLNVFVKDFLYIMNKVLSNNNFNNDVSVVELIELAFSSICQNLDDVLCNGDMEFVQLYQNFVDLFFKIVTERIHNDDMLLKCCIDISNTNSVSSNPQLNHFVSKSVAYTISKFQERNPKFKTLSLEAALESNLGKRLSRTQTRTIGLDKAAEDNHDLSVKALQSYFNTTETDKLNLSIRTLLRCLQSTPNKELLEFVCNGIPVQLRYIVILLLVRQLSDKDKNVNPIVSLKLMSSLLVSDVSIVGLSVLDIMRKLLNFQLKNATNKEVVAQSCITMTDLNHKTYYAEQTSDMLYELLLKLKSDTVKDVEKNAVVEDIDFLVEHITQPSISLELFIDLAHYMKNHIICLFNIVETEVPSSILFSKLYSLLRELDSHGVQKEMMEEIFDKYGKMALLSGLNYFLENVSEPEYTYYSYHLQAANFLKLNDYKSQTEYKMQTRTLFTKEDLLSYYSDTGSNKYSKKGAQILLSRDNQISTSDLLSDSQVRTTPLEYKNVPNAIFSNGKAVYDNNDFAAKQNKFDNSIDDNIEEANDTVISDANAKGSIYRFVAEDARSWKTMRATAPKVSDLKKTMNEKNIPNNMKRDGSFRGSQSVKSRVTNITFLLNELKTFSDDANKIKDPDEENIVGLDKIDVARSNSLRLAPISSLSDRSSIGNRKSFLQKTATGENQNDDFKDANEDLHSLSSRGKIFSSTWKLSF</sequence>